<gene>
    <name evidence="1" type="ORF">NEUTE1DRAFT_108646</name>
</gene>
<dbReference type="KEGG" id="nte:NEUTE1DRAFT108646"/>
<sequence length="130" mass="14526">MNGYLHRFTDYLYVLDYRPSLSPPAPAAGGNRLYEYSPKKARPTIYRYTLFLWKLKGVNVSTNKADIMDANVEKDRSRLPDHQVDSLINLSALPDIHITSPACINGVGVVTSCFRYAAPVTGGGWGDYLR</sequence>
<organism evidence="1 2">
    <name type="scientific">Neurospora tetrasperma (strain FGSC 2508 / ATCC MYA-4615 / P0657)</name>
    <dbReference type="NCBI Taxonomy" id="510951"/>
    <lineage>
        <taxon>Eukaryota</taxon>
        <taxon>Fungi</taxon>
        <taxon>Dikarya</taxon>
        <taxon>Ascomycota</taxon>
        <taxon>Pezizomycotina</taxon>
        <taxon>Sordariomycetes</taxon>
        <taxon>Sordariomycetidae</taxon>
        <taxon>Sordariales</taxon>
        <taxon>Sordariaceae</taxon>
        <taxon>Neurospora</taxon>
    </lineage>
</organism>
<reference evidence="2" key="1">
    <citation type="journal article" date="2011" name="Genetics">
        <title>Massive changes in genome architecture accompany the transition to self-fertility in the filamentous fungus Neurospora tetrasperma.</title>
        <authorList>
            <person name="Ellison C.E."/>
            <person name="Stajich J.E."/>
            <person name="Jacobson D.J."/>
            <person name="Natvig D.O."/>
            <person name="Lapidus A."/>
            <person name="Foster B."/>
            <person name="Aerts A."/>
            <person name="Riley R."/>
            <person name="Lindquist E.A."/>
            <person name="Grigoriev I.V."/>
            <person name="Taylor J.W."/>
        </authorList>
    </citation>
    <scope>NUCLEOTIDE SEQUENCE [LARGE SCALE GENOMIC DNA]</scope>
    <source>
        <strain evidence="2">FGSC 2508 / P0657</strain>
    </source>
</reference>
<proteinExistence type="predicted"/>
<dbReference type="RefSeq" id="XP_009849374.1">
    <property type="nucleotide sequence ID" value="XM_009851072.1"/>
</dbReference>
<dbReference type="AlphaFoldDB" id="F8MJA4"/>
<name>F8MJA4_NEUT8</name>
<keyword evidence="2" id="KW-1185">Reference proteome</keyword>
<dbReference type="EMBL" id="GL891303">
    <property type="protein sequence ID" value="EGO59101.1"/>
    <property type="molecule type" value="Genomic_DNA"/>
</dbReference>
<dbReference type="Proteomes" id="UP000008065">
    <property type="component" value="Unassembled WGS sequence"/>
</dbReference>
<dbReference type="GeneID" id="20822413"/>
<dbReference type="VEuPathDB" id="FungiDB:NEUTE1DRAFT_108646"/>
<accession>F8MJA4</accession>
<evidence type="ECO:0000313" key="2">
    <source>
        <dbReference type="Proteomes" id="UP000008065"/>
    </source>
</evidence>
<protein>
    <submittedName>
        <fullName evidence="1">Uncharacterized protein</fullName>
    </submittedName>
</protein>
<dbReference type="HOGENOM" id="CLU_1938737_0_0_1"/>
<evidence type="ECO:0000313" key="1">
    <source>
        <dbReference type="EMBL" id="EGO59101.1"/>
    </source>
</evidence>